<proteinExistence type="predicted"/>
<dbReference type="Proteomes" id="UP001341840">
    <property type="component" value="Unassembled WGS sequence"/>
</dbReference>
<dbReference type="EMBL" id="JASCZI010120866">
    <property type="protein sequence ID" value="MED6156399.1"/>
    <property type="molecule type" value="Genomic_DNA"/>
</dbReference>
<gene>
    <name evidence="2" type="ORF">PIB30_014150</name>
</gene>
<keyword evidence="3" id="KW-1185">Reference proteome</keyword>
<evidence type="ECO:0000313" key="2">
    <source>
        <dbReference type="EMBL" id="MED6156399.1"/>
    </source>
</evidence>
<dbReference type="PANTHER" id="PTHR35770">
    <property type="entry name" value="U2 SMALL NUCLEAR RIBONUCLEOPROTEIN AUXILIARY FACTOR-LIKE PROTEIN"/>
    <property type="match status" value="1"/>
</dbReference>
<feature type="compositionally biased region" description="Polar residues" evidence="1">
    <location>
        <begin position="149"/>
        <end position="159"/>
    </location>
</feature>
<feature type="region of interest" description="Disordered" evidence="1">
    <location>
        <begin position="149"/>
        <end position="193"/>
    </location>
</feature>
<name>A0ABU6U5P5_9FABA</name>
<sequence length="193" mass="21750">MVFEDFEPIFAEPKRDIIGIGGSWSEFVDYFLASLKSEDLKLVLEANSNSDGISNVKLVAQKSKGMPLITIRLTKLVDSAANEAISNLSLRLFKAYKNIKCSLVEEQERTSRLTNIVETEKERNETLQQQLEQRHKFQKISDLEKVGVSTNGPQNSPAKQTAHDTTKVKNRVVPAHRRTKVRGALLHDSDNDK</sequence>
<dbReference type="PANTHER" id="PTHR35770:SF1">
    <property type="entry name" value="U2 SMALL NUCLEAR RIBONUCLEOPROTEIN AUXILIARY FACTOR-LIKE PROTEIN"/>
    <property type="match status" value="1"/>
</dbReference>
<protein>
    <submittedName>
        <fullName evidence="2">Uncharacterized protein</fullName>
    </submittedName>
</protein>
<evidence type="ECO:0000256" key="1">
    <source>
        <dbReference type="SAM" id="MobiDB-lite"/>
    </source>
</evidence>
<comment type="caution">
    <text evidence="2">The sequence shown here is derived from an EMBL/GenBank/DDBJ whole genome shotgun (WGS) entry which is preliminary data.</text>
</comment>
<accession>A0ABU6U5P5</accession>
<feature type="compositionally biased region" description="Basic residues" evidence="1">
    <location>
        <begin position="168"/>
        <end position="181"/>
    </location>
</feature>
<organism evidence="2 3">
    <name type="scientific">Stylosanthes scabra</name>
    <dbReference type="NCBI Taxonomy" id="79078"/>
    <lineage>
        <taxon>Eukaryota</taxon>
        <taxon>Viridiplantae</taxon>
        <taxon>Streptophyta</taxon>
        <taxon>Embryophyta</taxon>
        <taxon>Tracheophyta</taxon>
        <taxon>Spermatophyta</taxon>
        <taxon>Magnoliopsida</taxon>
        <taxon>eudicotyledons</taxon>
        <taxon>Gunneridae</taxon>
        <taxon>Pentapetalae</taxon>
        <taxon>rosids</taxon>
        <taxon>fabids</taxon>
        <taxon>Fabales</taxon>
        <taxon>Fabaceae</taxon>
        <taxon>Papilionoideae</taxon>
        <taxon>50 kb inversion clade</taxon>
        <taxon>dalbergioids sensu lato</taxon>
        <taxon>Dalbergieae</taxon>
        <taxon>Pterocarpus clade</taxon>
        <taxon>Stylosanthes</taxon>
    </lineage>
</organism>
<reference evidence="2 3" key="1">
    <citation type="journal article" date="2023" name="Plants (Basel)">
        <title>Bridging the Gap: Combining Genomics and Transcriptomics Approaches to Understand Stylosanthes scabra, an Orphan Legume from the Brazilian Caatinga.</title>
        <authorList>
            <person name="Ferreira-Neto J.R.C."/>
            <person name="da Silva M.D."/>
            <person name="Binneck E."/>
            <person name="de Melo N.F."/>
            <person name="da Silva R.H."/>
            <person name="de Melo A.L.T.M."/>
            <person name="Pandolfi V."/>
            <person name="Bustamante F.O."/>
            <person name="Brasileiro-Vidal A.C."/>
            <person name="Benko-Iseppon A.M."/>
        </authorList>
    </citation>
    <scope>NUCLEOTIDE SEQUENCE [LARGE SCALE GENOMIC DNA]</scope>
    <source>
        <tissue evidence="2">Leaves</tissue>
    </source>
</reference>
<evidence type="ECO:0000313" key="3">
    <source>
        <dbReference type="Proteomes" id="UP001341840"/>
    </source>
</evidence>